<feature type="compositionally biased region" description="Low complexity" evidence="1">
    <location>
        <begin position="131"/>
        <end position="146"/>
    </location>
</feature>
<comment type="caution">
    <text evidence="2">The sequence shown here is derived from an EMBL/GenBank/DDBJ whole genome shotgun (WGS) entry which is preliminary data.</text>
</comment>
<evidence type="ECO:0000313" key="2">
    <source>
        <dbReference type="EMBL" id="KAK3240306.1"/>
    </source>
</evidence>
<dbReference type="AlphaFoldDB" id="A0AAE0ETR1"/>
<accession>A0AAE0ETR1</accession>
<sequence length="262" mass="27560">MRYSKPEEQLIAEKEKALVAAKAAEDNFDPDVAKLMSGKVKTEIVVGHSEAAEVPANSGSGGTGMLARSRGFFSLGTFGWTSPASSGGFSPTRTVKVFPAEGVSEKYKKTGPEHSQPVGGLKEKHGVGMGSPASKPSPASVKKAPPIVRGPPRTTDVHKVVPAGGPGQAVLPKDRDTKPSKSSKTSPSPTHVRTLIPSDIPTEKVSKESASGSPSRSPVIEARTPATGASPEKQPQARRVSAYMQDMMDRNEAKAKRQSNRL</sequence>
<protein>
    <submittedName>
        <fullName evidence="2">Uncharacterized protein</fullName>
    </submittedName>
</protein>
<gene>
    <name evidence="2" type="ORF">CYMTET_49848</name>
</gene>
<name>A0AAE0ETR1_9CHLO</name>
<reference evidence="2 3" key="1">
    <citation type="journal article" date="2015" name="Genome Biol. Evol.">
        <title>Comparative Genomics of a Bacterivorous Green Alga Reveals Evolutionary Causalities and Consequences of Phago-Mixotrophic Mode of Nutrition.</title>
        <authorList>
            <person name="Burns J.A."/>
            <person name="Paasch A."/>
            <person name="Narechania A."/>
            <person name="Kim E."/>
        </authorList>
    </citation>
    <scope>NUCLEOTIDE SEQUENCE [LARGE SCALE GENOMIC DNA]</scope>
    <source>
        <strain evidence="2 3">PLY_AMNH</strain>
    </source>
</reference>
<dbReference type="Proteomes" id="UP001190700">
    <property type="component" value="Unassembled WGS sequence"/>
</dbReference>
<feature type="region of interest" description="Disordered" evidence="1">
    <location>
        <begin position="105"/>
        <end position="262"/>
    </location>
</feature>
<organism evidence="2 3">
    <name type="scientific">Cymbomonas tetramitiformis</name>
    <dbReference type="NCBI Taxonomy" id="36881"/>
    <lineage>
        <taxon>Eukaryota</taxon>
        <taxon>Viridiplantae</taxon>
        <taxon>Chlorophyta</taxon>
        <taxon>Pyramimonadophyceae</taxon>
        <taxon>Pyramimonadales</taxon>
        <taxon>Pyramimonadaceae</taxon>
        <taxon>Cymbomonas</taxon>
    </lineage>
</organism>
<proteinExistence type="predicted"/>
<keyword evidence="3" id="KW-1185">Reference proteome</keyword>
<feature type="compositionally biased region" description="Low complexity" evidence="1">
    <location>
        <begin position="180"/>
        <end position="190"/>
    </location>
</feature>
<evidence type="ECO:0000256" key="1">
    <source>
        <dbReference type="SAM" id="MobiDB-lite"/>
    </source>
</evidence>
<evidence type="ECO:0000313" key="3">
    <source>
        <dbReference type="Proteomes" id="UP001190700"/>
    </source>
</evidence>
<dbReference type="EMBL" id="LGRX02033682">
    <property type="protein sequence ID" value="KAK3240306.1"/>
    <property type="molecule type" value="Genomic_DNA"/>
</dbReference>